<dbReference type="SFLD" id="SFLDG01135">
    <property type="entry name" value="C1.5.6:_HAD__Beta-PGM__Phospha"/>
    <property type="match status" value="1"/>
</dbReference>
<dbReference type="InterPro" id="IPR023214">
    <property type="entry name" value="HAD_sf"/>
</dbReference>
<dbReference type="PANTHER" id="PTHR18901">
    <property type="entry name" value="2-DEOXYGLUCOSE-6-PHOSPHATE PHOSPHATASE 2"/>
    <property type="match status" value="1"/>
</dbReference>
<dbReference type="SFLD" id="SFLDG01129">
    <property type="entry name" value="C1.5:_HAD__Beta-PGM__Phosphata"/>
    <property type="match status" value="1"/>
</dbReference>
<dbReference type="InterPro" id="IPR006439">
    <property type="entry name" value="HAD-SF_hydro_IA"/>
</dbReference>
<feature type="binding site" evidence="4">
    <location>
        <position position="171"/>
    </location>
    <ligand>
        <name>Mg(2+)</name>
        <dbReference type="ChEBI" id="CHEBI:18420"/>
    </ligand>
</feature>
<name>A0A449ADT7_9BACT</name>
<gene>
    <name evidence="6" type="primary">beta-pgm</name>
    <name evidence="6" type="ORF">NCTC10118_00312</name>
</gene>
<feature type="binding site" evidence="4">
    <location>
        <position position="10"/>
    </location>
    <ligand>
        <name>Mg(2+)</name>
        <dbReference type="ChEBI" id="CHEBI:18420"/>
    </ligand>
</feature>
<feature type="active site" description="Proton donor/acceptor" evidence="2">
    <location>
        <position position="10"/>
    </location>
</feature>
<keyword evidence="7" id="KW-1185">Reference proteome</keyword>
<dbReference type="GO" id="GO:0008801">
    <property type="term" value="F:beta-phosphoglucomutase activity"/>
    <property type="evidence" value="ECO:0007669"/>
    <property type="project" value="UniProtKB-EC"/>
</dbReference>
<reference evidence="6 7" key="1">
    <citation type="submission" date="2019-01" db="EMBL/GenBank/DDBJ databases">
        <authorList>
            <consortium name="Pathogen Informatics"/>
        </authorList>
    </citation>
    <scope>NUCLEOTIDE SEQUENCE [LARGE SCALE GENOMIC DNA]</scope>
    <source>
        <strain evidence="6 7">NCTC10118</strain>
    </source>
</reference>
<evidence type="ECO:0000256" key="1">
    <source>
        <dbReference type="ARBA" id="ARBA00006171"/>
    </source>
</evidence>
<dbReference type="Gene3D" id="1.10.150.240">
    <property type="entry name" value="Putative phosphatase, domain 2"/>
    <property type="match status" value="1"/>
</dbReference>
<dbReference type="Proteomes" id="UP000289952">
    <property type="component" value="Chromosome"/>
</dbReference>
<dbReference type="NCBIfam" id="TIGR02009">
    <property type="entry name" value="PGMB-YQAB-SF"/>
    <property type="match status" value="1"/>
</dbReference>
<evidence type="ECO:0000313" key="7">
    <source>
        <dbReference type="Proteomes" id="UP000289952"/>
    </source>
</evidence>
<dbReference type="PANTHER" id="PTHR18901:SF38">
    <property type="entry name" value="PSEUDOURIDINE-5'-PHOSPHATASE"/>
    <property type="match status" value="1"/>
</dbReference>
<feature type="binding site" evidence="3">
    <location>
        <begin position="43"/>
        <end position="48"/>
    </location>
    <ligand>
        <name>substrate</name>
    </ligand>
</feature>
<dbReference type="Gene3D" id="3.40.50.1000">
    <property type="entry name" value="HAD superfamily/HAD-like"/>
    <property type="match status" value="1"/>
</dbReference>
<evidence type="ECO:0000256" key="3">
    <source>
        <dbReference type="PIRSR" id="PIRSR610972-2"/>
    </source>
</evidence>
<dbReference type="InterPro" id="IPR036412">
    <property type="entry name" value="HAD-like_sf"/>
</dbReference>
<feature type="binding site" evidence="3">
    <location>
        <position position="147"/>
    </location>
    <ligand>
        <name>substrate</name>
    </ligand>
</feature>
<dbReference type="GO" id="GO:0000287">
    <property type="term" value="F:magnesium ion binding"/>
    <property type="evidence" value="ECO:0007669"/>
    <property type="project" value="InterPro"/>
</dbReference>
<feature type="active site" description="Nucleophile" evidence="2">
    <location>
        <position position="8"/>
    </location>
</feature>
<keyword evidence="6" id="KW-0413">Isomerase</keyword>
<dbReference type="AlphaFoldDB" id="A0A449ADT7"/>
<evidence type="ECO:0000256" key="2">
    <source>
        <dbReference type="PIRSR" id="PIRSR610972-1"/>
    </source>
</evidence>
<feature type="binding site" evidence="3">
    <location>
        <begin position="8"/>
        <end position="10"/>
    </location>
    <ligand>
        <name>substrate</name>
    </ligand>
</feature>
<feature type="site" description="Important for catalytic activity and assists the phosphoryl transfer reaction to Asp8 by balancing charge and orienting the reacting groups" evidence="5">
    <location>
        <position position="116"/>
    </location>
</feature>
<evidence type="ECO:0000256" key="4">
    <source>
        <dbReference type="PIRSR" id="PIRSR610972-3"/>
    </source>
</evidence>
<accession>A0A449ADT7</accession>
<evidence type="ECO:0000256" key="5">
    <source>
        <dbReference type="PIRSR" id="PIRSR610972-4"/>
    </source>
</evidence>
<dbReference type="InterPro" id="IPR010972">
    <property type="entry name" value="Beta-PGM"/>
</dbReference>
<proteinExistence type="inferred from homology"/>
<dbReference type="SFLD" id="SFLDS00003">
    <property type="entry name" value="Haloacid_Dehalogenase"/>
    <property type="match status" value="1"/>
</dbReference>
<organism evidence="6 7">
    <name type="scientific">Mycoplasmopsis bovirhinis</name>
    <dbReference type="NCBI Taxonomy" id="29553"/>
    <lineage>
        <taxon>Bacteria</taxon>
        <taxon>Bacillati</taxon>
        <taxon>Mycoplasmatota</taxon>
        <taxon>Mycoplasmoidales</taxon>
        <taxon>Metamycoplasmataceae</taxon>
        <taxon>Mycoplasmopsis</taxon>
    </lineage>
</organism>
<dbReference type="OrthoDB" id="9797743at2"/>
<comment type="similarity">
    <text evidence="1">Belongs to the HAD-like hydrolase superfamily. CbbY/CbbZ/Gph/YieH family.</text>
</comment>
<dbReference type="GO" id="GO:0005975">
    <property type="term" value="P:carbohydrate metabolic process"/>
    <property type="evidence" value="ECO:0007669"/>
    <property type="project" value="InterPro"/>
</dbReference>
<feature type="binding site" evidence="3">
    <location>
        <position position="24"/>
    </location>
    <ligand>
        <name>substrate</name>
    </ligand>
</feature>
<feature type="site" description="Important for catalytic activity and assists the phosphoryl transfer reaction to Asp8 by balancing charge and orienting the reacting groups" evidence="5">
    <location>
        <position position="147"/>
    </location>
</feature>
<dbReference type="InterPro" id="IPR010976">
    <property type="entry name" value="B-phosphoglucomutase_hydrolase"/>
</dbReference>
<dbReference type="Pfam" id="PF00702">
    <property type="entry name" value="Hydrolase"/>
    <property type="match status" value="1"/>
</dbReference>
<comment type="cofactor">
    <cofactor evidence="4">
        <name>Mg(2+)</name>
        <dbReference type="ChEBI" id="CHEBI:18420"/>
    </cofactor>
    <text evidence="4">Binds 2 magnesium ions per subunit.</text>
</comment>
<dbReference type="NCBIfam" id="TIGR01509">
    <property type="entry name" value="HAD-SF-IA-v3"/>
    <property type="match status" value="1"/>
</dbReference>
<evidence type="ECO:0000313" key="6">
    <source>
        <dbReference type="EMBL" id="VEU63139.1"/>
    </source>
</evidence>
<protein>
    <submittedName>
        <fullName evidence="6">Beta-phosphoglucomutase (Beta-PGM) domain-containing protein</fullName>
        <ecNumber evidence="6">5.4.2.6</ecNumber>
    </submittedName>
</protein>
<dbReference type="CDD" id="cd02598">
    <property type="entry name" value="HAD_BPGM"/>
    <property type="match status" value="1"/>
</dbReference>
<dbReference type="EMBL" id="LR214972">
    <property type="protein sequence ID" value="VEU63139.1"/>
    <property type="molecule type" value="Genomic_DNA"/>
</dbReference>
<keyword evidence="4" id="KW-0479">Metal-binding</keyword>
<feature type="binding site" evidence="3">
    <location>
        <begin position="116"/>
        <end position="120"/>
    </location>
    <ligand>
        <name>substrate</name>
    </ligand>
</feature>
<dbReference type="NCBIfam" id="TIGR01990">
    <property type="entry name" value="bPGM"/>
    <property type="match status" value="1"/>
</dbReference>
<keyword evidence="4" id="KW-0460">Magnesium</keyword>
<feature type="binding site" evidence="3">
    <location>
        <position position="77"/>
    </location>
    <ligand>
        <name>substrate</name>
    </ligand>
</feature>
<dbReference type="SUPFAM" id="SSF56784">
    <property type="entry name" value="HAD-like"/>
    <property type="match status" value="1"/>
</dbReference>
<feature type="binding site" evidence="4">
    <location>
        <position position="172"/>
    </location>
    <ligand>
        <name>Mg(2+)</name>
        <dbReference type="ChEBI" id="CHEBI:18420"/>
    </ligand>
</feature>
<dbReference type="EC" id="5.4.2.6" evidence="6"/>
<dbReference type="RefSeq" id="WP_129621346.1">
    <property type="nucleotide sequence ID" value="NZ_LR214972.1"/>
</dbReference>
<sequence>MVKGFIFDLDGVITDTAILHFESWKHKVKDLGIDYTEADNEQLRGIPRLETLKEIIKLKKPELQLTQQQLITIADAKNEYYKSLLETQITQTSILPGVLEFLNKAKANGIKLAIASSSYNGPTILKKLGIYDYFDFIVNPGDVKHGKPAPDIFLQAAKGINLDPSQCLGFEDAPAGLQAIKDAKMHSVVITHNSKEDFSGADLILTYTNELDFDNLISFFDQKTKL</sequence>
<dbReference type="InterPro" id="IPR023198">
    <property type="entry name" value="PGP-like_dom2"/>
</dbReference>
<feature type="binding site" evidence="4">
    <location>
        <position position="8"/>
    </location>
    <ligand>
        <name>Mg(2+)</name>
        <dbReference type="ChEBI" id="CHEBI:18420"/>
    </ligand>
</feature>